<protein>
    <recommendedName>
        <fullName evidence="9">Cobalamin biosynthesis protein CobD</fullName>
    </recommendedName>
</protein>
<evidence type="ECO:0000256" key="6">
    <source>
        <dbReference type="ARBA" id="ARBA00022692"/>
    </source>
</evidence>
<dbReference type="PANTHER" id="PTHR34308:SF1">
    <property type="entry name" value="COBALAMIN BIOSYNTHESIS PROTEIN CBIB"/>
    <property type="match status" value="1"/>
</dbReference>
<dbReference type="UniPathway" id="UPA00148"/>
<sequence length="312" mass="34794">MSLFSLIVALLLEQWQPLATRRLRLDWVQGYVDFFQHRFNAGQHQHGRMAWLAATGLPLLGISLAFNLLDALHPLLALLFCILIVYLTLGFHQSTQQFNEIHQALRDGDDTRAATLLSIWRGIPSYELSAPELARVAIEEALLAAHRHIFGVMLWFLIGMLLGLGPAGAVVYRLSQYLDKRWGSLHDSDHGDFGQFSRRAYAWLEWLPVRLVAGTFAIVGDFEESVFCWRTQAKNWLQPELGILLASGAGALGVRLGQPITVAGQIVERPELGAGDEADPDFMQSTTGLVWRTLVFWLIVLLLITLSTLVGG</sequence>
<name>A0A2Z6GBK1_9PROT</name>
<evidence type="ECO:0000256" key="1">
    <source>
        <dbReference type="ARBA" id="ARBA00004651"/>
    </source>
</evidence>
<dbReference type="InterPro" id="IPR004485">
    <property type="entry name" value="Cobalamin_biosynth_CobD/CbiB"/>
</dbReference>
<evidence type="ECO:0000313" key="10">
    <source>
        <dbReference type="EMBL" id="BBE50770.1"/>
    </source>
</evidence>
<evidence type="ECO:0000313" key="11">
    <source>
        <dbReference type="Proteomes" id="UP000033070"/>
    </source>
</evidence>
<keyword evidence="4 9" id="KW-1003">Cell membrane</keyword>
<dbReference type="NCBIfam" id="NF005792">
    <property type="entry name" value="PRK07630.1"/>
    <property type="match status" value="1"/>
</dbReference>
<keyword evidence="11" id="KW-1185">Reference proteome</keyword>
<comment type="function">
    <text evidence="9">Converts cobyric acid to cobinamide by the addition of aminopropanol on the F carboxylic group.</text>
</comment>
<comment type="subcellular location">
    <subcellularLocation>
        <location evidence="1 9">Cell membrane</location>
        <topology evidence="1 9">Multi-pass membrane protein</topology>
    </subcellularLocation>
</comment>
<keyword evidence="5 9" id="KW-0169">Cobalamin biosynthesis</keyword>
<dbReference type="GO" id="GO:0015420">
    <property type="term" value="F:ABC-type vitamin B12 transporter activity"/>
    <property type="evidence" value="ECO:0007669"/>
    <property type="project" value="UniProtKB-UniRule"/>
</dbReference>
<comment type="similarity">
    <text evidence="3 9">Belongs to the CobD/CbiB family.</text>
</comment>
<dbReference type="PANTHER" id="PTHR34308">
    <property type="entry name" value="COBALAMIN BIOSYNTHESIS PROTEIN CBIB"/>
    <property type="match status" value="1"/>
</dbReference>
<keyword evidence="6 9" id="KW-0812">Transmembrane</keyword>
<comment type="pathway">
    <text evidence="2 9">Cofactor biosynthesis; adenosylcobalamin biosynthesis.</text>
</comment>
<dbReference type="GO" id="GO:0009236">
    <property type="term" value="P:cobalamin biosynthetic process"/>
    <property type="evidence" value="ECO:0007669"/>
    <property type="project" value="UniProtKB-UniRule"/>
</dbReference>
<proteinExistence type="inferred from homology"/>
<evidence type="ECO:0000256" key="3">
    <source>
        <dbReference type="ARBA" id="ARBA00006263"/>
    </source>
</evidence>
<dbReference type="Proteomes" id="UP000033070">
    <property type="component" value="Chromosome"/>
</dbReference>
<organism evidence="10 11">
    <name type="scientific">Ferriphaselus amnicola</name>
    <dbReference type="NCBI Taxonomy" id="1188319"/>
    <lineage>
        <taxon>Bacteria</taxon>
        <taxon>Pseudomonadati</taxon>
        <taxon>Pseudomonadota</taxon>
        <taxon>Betaproteobacteria</taxon>
        <taxon>Nitrosomonadales</taxon>
        <taxon>Gallionellaceae</taxon>
        <taxon>Ferriphaselus</taxon>
    </lineage>
</organism>
<dbReference type="STRING" id="1188319.OYT1_01871"/>
<evidence type="ECO:0000256" key="9">
    <source>
        <dbReference type="HAMAP-Rule" id="MF_00024"/>
    </source>
</evidence>
<dbReference type="OrthoDB" id="8533534at2"/>
<accession>A0A2Z6GBK1</accession>
<evidence type="ECO:0000256" key="5">
    <source>
        <dbReference type="ARBA" id="ARBA00022573"/>
    </source>
</evidence>
<evidence type="ECO:0000256" key="4">
    <source>
        <dbReference type="ARBA" id="ARBA00022475"/>
    </source>
</evidence>
<dbReference type="KEGG" id="fam:OYT1_ch1211"/>
<dbReference type="EMBL" id="AP018738">
    <property type="protein sequence ID" value="BBE50770.1"/>
    <property type="molecule type" value="Genomic_DNA"/>
</dbReference>
<feature type="transmembrane region" description="Helical" evidence="9">
    <location>
        <begin position="75"/>
        <end position="92"/>
    </location>
</feature>
<dbReference type="RefSeq" id="WP_062627041.1">
    <property type="nucleotide sequence ID" value="NZ_AP018738.1"/>
</dbReference>
<evidence type="ECO:0000256" key="8">
    <source>
        <dbReference type="ARBA" id="ARBA00023136"/>
    </source>
</evidence>
<evidence type="ECO:0000256" key="7">
    <source>
        <dbReference type="ARBA" id="ARBA00022989"/>
    </source>
</evidence>
<dbReference type="Pfam" id="PF03186">
    <property type="entry name" value="CobD_Cbib"/>
    <property type="match status" value="1"/>
</dbReference>
<dbReference type="GO" id="GO:0048472">
    <property type="term" value="F:threonine-phosphate decarboxylase activity"/>
    <property type="evidence" value="ECO:0007669"/>
    <property type="project" value="InterPro"/>
</dbReference>
<reference evidence="10 11" key="1">
    <citation type="submission" date="2018-06" db="EMBL/GenBank/DDBJ databases">
        <title>OYT1 Genome Sequencing.</title>
        <authorList>
            <person name="Kato S."/>
            <person name="Itoh T."/>
            <person name="Ohkuma M."/>
        </authorList>
    </citation>
    <scope>NUCLEOTIDE SEQUENCE [LARGE SCALE GENOMIC DNA]</scope>
    <source>
        <strain evidence="10 11">OYT1</strain>
    </source>
</reference>
<dbReference type="AlphaFoldDB" id="A0A2Z6GBK1"/>
<gene>
    <name evidence="9" type="primary">cobD</name>
    <name evidence="10" type="ORF">OYT1_ch1211</name>
</gene>
<feature type="transmembrane region" description="Helical" evidence="9">
    <location>
        <begin position="49"/>
        <end position="68"/>
    </location>
</feature>
<dbReference type="HAMAP" id="MF_00024">
    <property type="entry name" value="CobD_CbiB"/>
    <property type="match status" value="1"/>
</dbReference>
<evidence type="ECO:0000256" key="2">
    <source>
        <dbReference type="ARBA" id="ARBA00004953"/>
    </source>
</evidence>
<keyword evidence="7 9" id="KW-1133">Transmembrane helix</keyword>
<feature type="transmembrane region" description="Helical" evidence="9">
    <location>
        <begin position="289"/>
        <end position="310"/>
    </location>
</feature>
<dbReference type="GO" id="GO:0005886">
    <property type="term" value="C:plasma membrane"/>
    <property type="evidence" value="ECO:0007669"/>
    <property type="project" value="UniProtKB-SubCell"/>
</dbReference>
<comment type="caution">
    <text evidence="9">Lacks conserved residue(s) required for the propagation of feature annotation.</text>
</comment>
<feature type="transmembrane region" description="Helical" evidence="9">
    <location>
        <begin position="149"/>
        <end position="172"/>
    </location>
</feature>
<keyword evidence="8 9" id="KW-0472">Membrane</keyword>